<evidence type="ECO:0000256" key="1">
    <source>
        <dbReference type="SAM" id="Phobius"/>
    </source>
</evidence>
<keyword evidence="1" id="KW-1133">Transmembrane helix</keyword>
<keyword evidence="1" id="KW-0472">Membrane</keyword>
<protein>
    <submittedName>
        <fullName evidence="2">Uncharacterized protein</fullName>
    </submittedName>
</protein>
<dbReference type="STRING" id="1161099.SAMN05444817_10928"/>
<gene>
    <name evidence="2" type="ORF">SAMN05444817_10928</name>
</gene>
<evidence type="ECO:0000313" key="2">
    <source>
        <dbReference type="EMBL" id="SIS49827.1"/>
    </source>
</evidence>
<dbReference type="Proteomes" id="UP000186292">
    <property type="component" value="Unassembled WGS sequence"/>
</dbReference>
<feature type="transmembrane region" description="Helical" evidence="1">
    <location>
        <begin position="100"/>
        <end position="120"/>
    </location>
</feature>
<keyword evidence="3" id="KW-1185">Reference proteome</keyword>
<accession>A0A1N7JKI2</accession>
<dbReference type="OrthoDB" id="9825216at2"/>
<reference evidence="3" key="1">
    <citation type="submission" date="2017-01" db="EMBL/GenBank/DDBJ databases">
        <authorList>
            <person name="Varghese N."/>
            <person name="Submissions S."/>
        </authorList>
    </citation>
    <scope>NUCLEOTIDE SEQUENCE [LARGE SCALE GENOMIC DNA]</scope>
    <source>
        <strain evidence="3">DSM 44531</strain>
    </source>
</reference>
<evidence type="ECO:0000313" key="3">
    <source>
        <dbReference type="Proteomes" id="UP000186292"/>
    </source>
</evidence>
<sequence length="226" mass="24989">MSENIGPWLGGQPMRREWNASAELFPKDFSRFVLPQNLNQLMDGTNAHTFRTYDEFIRFIEPVAPPAPERRQARFTLAAICLVLAMVVIPIGALMASGGVIAAGVGFGTASVIFGLVALGQQMIHSSEQRRQLPPQQRLAQKFGGEPAAALPVFIADRLTMTAEENDVLDQCLGLYNYCQANHLPLSAGHWRDLTQHALAQTRLARNTDQPKALENLRSNIDRLDL</sequence>
<dbReference type="EMBL" id="FTOF01000009">
    <property type="protein sequence ID" value="SIS49827.1"/>
    <property type="molecule type" value="Genomic_DNA"/>
</dbReference>
<dbReference type="AlphaFoldDB" id="A0A1N7JKI2"/>
<dbReference type="RefSeq" id="WP_076599545.1">
    <property type="nucleotide sequence ID" value="NZ_CP046976.1"/>
</dbReference>
<name>A0A1N7JKI2_9CORY</name>
<proteinExistence type="predicted"/>
<feature type="transmembrane region" description="Helical" evidence="1">
    <location>
        <begin position="75"/>
        <end position="94"/>
    </location>
</feature>
<organism evidence="2 3">
    <name type="scientific">Corynebacterium appendicis CIP 107643</name>
    <dbReference type="NCBI Taxonomy" id="1161099"/>
    <lineage>
        <taxon>Bacteria</taxon>
        <taxon>Bacillati</taxon>
        <taxon>Actinomycetota</taxon>
        <taxon>Actinomycetes</taxon>
        <taxon>Mycobacteriales</taxon>
        <taxon>Corynebacteriaceae</taxon>
        <taxon>Corynebacterium</taxon>
    </lineage>
</organism>
<keyword evidence="1" id="KW-0812">Transmembrane</keyword>